<organism evidence="1 2">
    <name type="scientific">Thiospirillum jenense</name>
    <dbReference type="NCBI Taxonomy" id="1653858"/>
    <lineage>
        <taxon>Bacteria</taxon>
        <taxon>Pseudomonadati</taxon>
        <taxon>Pseudomonadota</taxon>
        <taxon>Gammaproteobacteria</taxon>
        <taxon>Chromatiales</taxon>
        <taxon>Chromatiaceae</taxon>
        <taxon>Thiospirillum</taxon>
    </lineage>
</organism>
<name>A0A839HBL2_9GAMM</name>
<keyword evidence="2" id="KW-1185">Reference proteome</keyword>
<comment type="caution">
    <text evidence="1">The sequence shown here is derived from an EMBL/GenBank/DDBJ whole genome shotgun (WGS) entry which is preliminary data.</text>
</comment>
<proteinExistence type="predicted"/>
<accession>A0A839HBL2</accession>
<protein>
    <submittedName>
        <fullName evidence="1">Uncharacterized protein</fullName>
    </submittedName>
</protein>
<dbReference type="EMBL" id="JABVCQ010000011">
    <property type="protein sequence ID" value="MBB1125954.1"/>
    <property type="molecule type" value="Genomic_DNA"/>
</dbReference>
<reference evidence="1 2" key="1">
    <citation type="journal article" date="2020" name="Arch. Microbiol.">
        <title>The genome sequence of the giant phototrophic gammaproteobacterium Thiospirillum jenense gives insight into its physiological properties and phylogenetic relationships.</title>
        <authorList>
            <person name="Imhoff J.F."/>
            <person name="Meyer T.E."/>
            <person name="Kyndt J.A."/>
        </authorList>
    </citation>
    <scope>NUCLEOTIDE SEQUENCE [LARGE SCALE GENOMIC DNA]</scope>
    <source>
        <strain evidence="1 2">DSM 216</strain>
    </source>
</reference>
<evidence type="ECO:0000313" key="2">
    <source>
        <dbReference type="Proteomes" id="UP000548632"/>
    </source>
</evidence>
<dbReference type="RefSeq" id="WP_182583579.1">
    <property type="nucleotide sequence ID" value="NZ_JABVCQ010000011.1"/>
</dbReference>
<dbReference type="AlphaFoldDB" id="A0A839HBL2"/>
<evidence type="ECO:0000313" key="1">
    <source>
        <dbReference type="EMBL" id="MBB1125954.1"/>
    </source>
</evidence>
<sequence>MQAIEFCAAVENGRLPIPEELKQLERQQVRVIVLIEQDQPERNEICLFANHTASQIAEWQGTAEDDVWT</sequence>
<dbReference type="Proteomes" id="UP000548632">
    <property type="component" value="Unassembled WGS sequence"/>
</dbReference>
<gene>
    <name evidence="1" type="ORF">HUK38_06875</name>
</gene>